<gene>
    <name evidence="2" type="ORF">C8A00DRAFT_43551</name>
</gene>
<feature type="region of interest" description="Disordered" evidence="1">
    <location>
        <begin position="269"/>
        <end position="326"/>
    </location>
</feature>
<dbReference type="PANTHER" id="PTHR13464:SF0">
    <property type="entry name" value="SAP30-BINDING PROTEIN"/>
    <property type="match status" value="1"/>
</dbReference>
<feature type="compositionally biased region" description="Low complexity" evidence="1">
    <location>
        <begin position="219"/>
        <end position="229"/>
    </location>
</feature>
<protein>
    <recommendedName>
        <fullName evidence="4">HCNGP-like protein</fullName>
    </recommendedName>
</protein>
<dbReference type="GO" id="GO:0005634">
    <property type="term" value="C:nucleus"/>
    <property type="evidence" value="ECO:0007669"/>
    <property type="project" value="TreeGrafter"/>
</dbReference>
<evidence type="ECO:0000313" key="3">
    <source>
        <dbReference type="Proteomes" id="UP001302745"/>
    </source>
</evidence>
<keyword evidence="3" id="KW-1185">Reference proteome</keyword>
<evidence type="ECO:0000313" key="2">
    <source>
        <dbReference type="EMBL" id="KAK4153548.1"/>
    </source>
</evidence>
<dbReference type="InterPro" id="IPR012479">
    <property type="entry name" value="SAP30BP"/>
</dbReference>
<feature type="compositionally biased region" description="Pro residues" evidence="1">
    <location>
        <begin position="60"/>
        <end position="70"/>
    </location>
</feature>
<reference evidence="2" key="1">
    <citation type="journal article" date="2023" name="Mol. Phylogenet. Evol.">
        <title>Genome-scale phylogeny and comparative genomics of the fungal order Sordariales.</title>
        <authorList>
            <person name="Hensen N."/>
            <person name="Bonometti L."/>
            <person name="Westerberg I."/>
            <person name="Brannstrom I.O."/>
            <person name="Guillou S."/>
            <person name="Cros-Aarteil S."/>
            <person name="Calhoun S."/>
            <person name="Haridas S."/>
            <person name="Kuo A."/>
            <person name="Mondo S."/>
            <person name="Pangilinan J."/>
            <person name="Riley R."/>
            <person name="LaButti K."/>
            <person name="Andreopoulos B."/>
            <person name="Lipzen A."/>
            <person name="Chen C."/>
            <person name="Yan M."/>
            <person name="Daum C."/>
            <person name="Ng V."/>
            <person name="Clum A."/>
            <person name="Steindorff A."/>
            <person name="Ohm R.A."/>
            <person name="Martin F."/>
            <person name="Silar P."/>
            <person name="Natvig D.O."/>
            <person name="Lalanne C."/>
            <person name="Gautier V."/>
            <person name="Ament-Velasquez S.L."/>
            <person name="Kruys A."/>
            <person name="Hutchinson M.I."/>
            <person name="Powell A.J."/>
            <person name="Barry K."/>
            <person name="Miller A.N."/>
            <person name="Grigoriev I.V."/>
            <person name="Debuchy R."/>
            <person name="Gladieux P."/>
            <person name="Hiltunen Thoren M."/>
            <person name="Johannesson H."/>
        </authorList>
    </citation>
    <scope>NUCLEOTIDE SEQUENCE</scope>
    <source>
        <strain evidence="2">CBS 538.74</strain>
    </source>
</reference>
<organism evidence="2 3">
    <name type="scientific">Chaetomidium leptoderma</name>
    <dbReference type="NCBI Taxonomy" id="669021"/>
    <lineage>
        <taxon>Eukaryota</taxon>
        <taxon>Fungi</taxon>
        <taxon>Dikarya</taxon>
        <taxon>Ascomycota</taxon>
        <taxon>Pezizomycotina</taxon>
        <taxon>Sordariomycetes</taxon>
        <taxon>Sordariomycetidae</taxon>
        <taxon>Sordariales</taxon>
        <taxon>Chaetomiaceae</taxon>
        <taxon>Chaetomidium</taxon>
    </lineage>
</organism>
<feature type="compositionally biased region" description="Polar residues" evidence="1">
    <location>
        <begin position="31"/>
        <end position="59"/>
    </location>
</feature>
<feature type="region of interest" description="Disordered" evidence="1">
    <location>
        <begin position="219"/>
        <end position="242"/>
    </location>
</feature>
<proteinExistence type="predicted"/>
<feature type="compositionally biased region" description="Pro residues" evidence="1">
    <location>
        <begin position="82"/>
        <end position="91"/>
    </location>
</feature>
<dbReference type="Proteomes" id="UP001302745">
    <property type="component" value="Unassembled WGS sequence"/>
</dbReference>
<feature type="compositionally biased region" description="Low complexity" evidence="1">
    <location>
        <begin position="291"/>
        <end position="314"/>
    </location>
</feature>
<feature type="compositionally biased region" description="Basic and acidic residues" evidence="1">
    <location>
        <begin position="274"/>
        <end position="290"/>
    </location>
</feature>
<dbReference type="AlphaFoldDB" id="A0AAN6ZX46"/>
<dbReference type="Pfam" id="PF07818">
    <property type="entry name" value="HCNGP"/>
    <property type="match status" value="2"/>
</dbReference>
<dbReference type="PANTHER" id="PTHR13464">
    <property type="entry name" value="TRANSCRIPTIONAL REGULATOR PROTEIN HCNGP"/>
    <property type="match status" value="1"/>
</dbReference>
<sequence>MGLVQYDSSDEDEEVQTRVEAQGPSNPAVKPSSSTTQNAAEPTATASSVPTDPPSNTTLPPRPNPAPGPQLGPVLGPTLGPSRPPQPPPDSHPSSSSLRDVDLSFLDSPTQQQQQQDEEEENETPHQPPRSPYTTTRTLLRDLTLPAHPDMTIPPSPPGTPPPGLGALTAKFDTFLRLKRTKGIHFNNRLASAAGMKNPAVADKLLAFVGVEMEFFPPSSSSTGAAAGGEDMEDGDGSGSGTATAVEQYGTVLSSEVWDPTCFPTWAYRGPLRKAQERGAKERERGRGEAVEFVAATSAAGTGSGSAGESRSGTPGVGKRKGRFDT</sequence>
<dbReference type="EMBL" id="MU856937">
    <property type="protein sequence ID" value="KAK4153548.1"/>
    <property type="molecule type" value="Genomic_DNA"/>
</dbReference>
<accession>A0AAN6ZX46</accession>
<reference evidence="2" key="2">
    <citation type="submission" date="2023-05" db="EMBL/GenBank/DDBJ databases">
        <authorList>
            <consortium name="Lawrence Berkeley National Laboratory"/>
            <person name="Steindorff A."/>
            <person name="Hensen N."/>
            <person name="Bonometti L."/>
            <person name="Westerberg I."/>
            <person name="Brannstrom I.O."/>
            <person name="Guillou S."/>
            <person name="Cros-Aarteil S."/>
            <person name="Calhoun S."/>
            <person name="Haridas S."/>
            <person name="Kuo A."/>
            <person name="Mondo S."/>
            <person name="Pangilinan J."/>
            <person name="Riley R."/>
            <person name="Labutti K."/>
            <person name="Andreopoulos B."/>
            <person name="Lipzen A."/>
            <person name="Chen C."/>
            <person name="Yanf M."/>
            <person name="Daum C."/>
            <person name="Ng V."/>
            <person name="Clum A."/>
            <person name="Ohm R."/>
            <person name="Martin F."/>
            <person name="Silar P."/>
            <person name="Natvig D."/>
            <person name="Lalanne C."/>
            <person name="Gautier V."/>
            <person name="Ament-Velasquez S.L."/>
            <person name="Kruys A."/>
            <person name="Hutchinson M.I."/>
            <person name="Powell A.J."/>
            <person name="Barry K."/>
            <person name="Miller A.N."/>
            <person name="Grigoriev I.V."/>
            <person name="Debuchy R."/>
            <person name="Gladieux P."/>
            <person name="Thoren M.H."/>
            <person name="Johannesson H."/>
        </authorList>
    </citation>
    <scope>NUCLEOTIDE SEQUENCE</scope>
    <source>
        <strain evidence="2">CBS 538.74</strain>
    </source>
</reference>
<evidence type="ECO:0008006" key="4">
    <source>
        <dbReference type="Google" id="ProtNLM"/>
    </source>
</evidence>
<dbReference type="GO" id="GO:0006355">
    <property type="term" value="P:regulation of DNA-templated transcription"/>
    <property type="evidence" value="ECO:0007669"/>
    <property type="project" value="InterPro"/>
</dbReference>
<name>A0AAN6ZX46_9PEZI</name>
<evidence type="ECO:0000256" key="1">
    <source>
        <dbReference type="SAM" id="MobiDB-lite"/>
    </source>
</evidence>
<comment type="caution">
    <text evidence="2">The sequence shown here is derived from an EMBL/GenBank/DDBJ whole genome shotgun (WGS) entry which is preliminary data.</text>
</comment>
<feature type="region of interest" description="Disordered" evidence="1">
    <location>
        <begin position="1"/>
        <end position="136"/>
    </location>
</feature>